<proteinExistence type="predicted"/>
<evidence type="ECO:0000313" key="5">
    <source>
        <dbReference type="Proteomes" id="UP000321514"/>
    </source>
</evidence>
<evidence type="ECO:0000313" key="3">
    <source>
        <dbReference type="EMBL" id="SEU34821.1"/>
    </source>
</evidence>
<comment type="caution">
    <text evidence="2">The sequence shown here is derived from an EMBL/GenBank/DDBJ whole genome shotgun (WGS) entry which is preliminary data.</text>
</comment>
<feature type="region of interest" description="Disordered" evidence="1">
    <location>
        <begin position="366"/>
        <end position="394"/>
    </location>
</feature>
<evidence type="ECO:0000313" key="2">
    <source>
        <dbReference type="EMBL" id="GEN10266.1"/>
    </source>
</evidence>
<dbReference type="EMBL" id="BJXR01000037">
    <property type="protein sequence ID" value="GEN10266.1"/>
    <property type="molecule type" value="Genomic_DNA"/>
</dbReference>
<feature type="compositionally biased region" description="Low complexity" evidence="1">
    <location>
        <begin position="418"/>
        <end position="427"/>
    </location>
</feature>
<sequence>MSDYLSHLVARQVRSTEGVRPRTASYFAPEARGVVREWEETSGEASRAPLGQVRPHREPWSAVGQVLAEPMGTQAPRSGEARDGVGPLLGEPRSRGGPGVGEGHFGRRPDSTQTASRGESSRERAEALVSEGPARHPGPGVSAASTVGPRTGETRASDSRDGDTATGLGQSSRSAVGTAHEGREARHEPGAAWNSAEGAFTRVTRARTLGSEGAFTHARTSGEAGVVPRARTSGAEGLAARAMSASPSLEETDAGSPLSRSTEHSDESVGSPSRHAWRAGEFTPRTEHEPSRGEGSVMPRGIVPRAESLRASPGAHEVTRGDVTAVGLSLALETTRGMARDSLAEEQGLPMRPASPVRQARALAAALESDEGDRARGGHEPRAAPPAVTQTPEAPVINVTIGRIEVRAVAPAAPPRSVPARPSASPSLEDYLARRNGGGR</sequence>
<feature type="region of interest" description="Disordered" evidence="1">
    <location>
        <begin position="409"/>
        <end position="440"/>
    </location>
</feature>
<evidence type="ECO:0000313" key="4">
    <source>
        <dbReference type="Proteomes" id="UP000183760"/>
    </source>
</evidence>
<reference evidence="3 4" key="1">
    <citation type="submission" date="2016-10" db="EMBL/GenBank/DDBJ databases">
        <authorList>
            <person name="Varghese N."/>
            <person name="Submissions S."/>
        </authorList>
    </citation>
    <scope>NUCLEOTIDE SEQUENCE [LARGE SCALE GENOMIC DNA]</scope>
    <source>
        <strain evidence="3 4">DSM 16525</strain>
    </source>
</reference>
<name>A0A511T7V3_MYXFU</name>
<reference evidence="2 5" key="2">
    <citation type="submission" date="2019-07" db="EMBL/GenBank/DDBJ databases">
        <title>Whole genome shotgun sequence of Myxococcus fulvus NBRC 100333.</title>
        <authorList>
            <person name="Hosoyama A."/>
            <person name="Uohara A."/>
            <person name="Ohji S."/>
            <person name="Ichikawa N."/>
        </authorList>
    </citation>
    <scope>NUCLEOTIDE SEQUENCE [LARGE SCALE GENOMIC DNA]</scope>
    <source>
        <strain evidence="2 5">NBRC 100333</strain>
    </source>
</reference>
<evidence type="ECO:0000256" key="1">
    <source>
        <dbReference type="SAM" id="MobiDB-lite"/>
    </source>
</evidence>
<dbReference type="Proteomes" id="UP000183760">
    <property type="component" value="Unassembled WGS sequence"/>
</dbReference>
<gene>
    <name evidence="2" type="ORF">MFU01_53030</name>
    <name evidence="3" type="ORF">SAMN05443572_110132</name>
</gene>
<feature type="compositionally biased region" description="Basic and acidic residues" evidence="1">
    <location>
        <begin position="152"/>
        <end position="163"/>
    </location>
</feature>
<dbReference type="AlphaFoldDB" id="A0A511T7V3"/>
<dbReference type="Proteomes" id="UP000321514">
    <property type="component" value="Unassembled WGS sequence"/>
</dbReference>
<protein>
    <submittedName>
        <fullName evidence="2">Uncharacterized protein</fullName>
    </submittedName>
</protein>
<keyword evidence="4" id="KW-1185">Reference proteome</keyword>
<feature type="compositionally biased region" description="Basic and acidic residues" evidence="1">
    <location>
        <begin position="180"/>
        <end position="189"/>
    </location>
</feature>
<accession>A0A511T7V3</accession>
<feature type="region of interest" description="Disordered" evidence="1">
    <location>
        <begin position="211"/>
        <end position="320"/>
    </location>
</feature>
<feature type="region of interest" description="Disordered" evidence="1">
    <location>
        <begin position="36"/>
        <end position="199"/>
    </location>
</feature>
<organism evidence="2 5">
    <name type="scientific">Myxococcus fulvus</name>
    <dbReference type="NCBI Taxonomy" id="33"/>
    <lineage>
        <taxon>Bacteria</taxon>
        <taxon>Pseudomonadati</taxon>
        <taxon>Myxococcota</taxon>
        <taxon>Myxococcia</taxon>
        <taxon>Myxococcales</taxon>
        <taxon>Cystobacterineae</taxon>
        <taxon>Myxococcaceae</taxon>
        <taxon>Myxococcus</taxon>
    </lineage>
</organism>
<dbReference type="EMBL" id="FOIB01000010">
    <property type="protein sequence ID" value="SEU34821.1"/>
    <property type="molecule type" value="Genomic_DNA"/>
</dbReference>
<feature type="compositionally biased region" description="Basic and acidic residues" evidence="1">
    <location>
        <begin position="372"/>
        <end position="382"/>
    </location>
</feature>